<keyword evidence="5" id="KW-1185">Reference proteome</keyword>
<gene>
    <name evidence="4" type="ORF">H8S34_08150</name>
</gene>
<dbReference type="CDD" id="cd04301">
    <property type="entry name" value="NAT_SF"/>
    <property type="match status" value="1"/>
</dbReference>
<evidence type="ECO:0000313" key="5">
    <source>
        <dbReference type="Proteomes" id="UP000660021"/>
    </source>
</evidence>
<dbReference type="PANTHER" id="PTHR43877:SF2">
    <property type="entry name" value="AMINOALKYLPHOSPHONATE N-ACETYLTRANSFERASE-RELATED"/>
    <property type="match status" value="1"/>
</dbReference>
<evidence type="ECO:0000259" key="3">
    <source>
        <dbReference type="PROSITE" id="PS51186"/>
    </source>
</evidence>
<feature type="domain" description="N-acetyltransferase" evidence="3">
    <location>
        <begin position="1"/>
        <end position="132"/>
    </location>
</feature>
<proteinExistence type="predicted"/>
<dbReference type="InterPro" id="IPR016181">
    <property type="entry name" value="Acyl_CoA_acyltransferase"/>
</dbReference>
<dbReference type="Gene3D" id="3.40.630.30">
    <property type="match status" value="1"/>
</dbReference>
<accession>A0ABR7HTM9</accession>
<dbReference type="EMBL" id="JACOPR010000004">
    <property type="protein sequence ID" value="MBC5730802.1"/>
    <property type="molecule type" value="Genomic_DNA"/>
</dbReference>
<evidence type="ECO:0000256" key="1">
    <source>
        <dbReference type="ARBA" id="ARBA00022679"/>
    </source>
</evidence>
<dbReference type="RefSeq" id="WP_101692912.1">
    <property type="nucleotide sequence ID" value="NZ_JACOPR010000004.1"/>
</dbReference>
<sequence length="132" mass="15209">MEWRECTQQDEQAVLEGLRAYNQPYIGTSTDLSQCVEEDGRVVAGILARLLGDCIYVEILWVDESLRHRGVGRELLARVEEAGRARGAKRIELDTFSFQAPEYYPKLGFREFGRVEPYAGTHGRYYFIKELD</sequence>
<dbReference type="InterPro" id="IPR050832">
    <property type="entry name" value="Bact_Acetyltransf"/>
</dbReference>
<dbReference type="SUPFAM" id="SSF55729">
    <property type="entry name" value="Acyl-CoA N-acyltransferases (Nat)"/>
    <property type="match status" value="1"/>
</dbReference>
<dbReference type="Pfam" id="PF00583">
    <property type="entry name" value="Acetyltransf_1"/>
    <property type="match status" value="1"/>
</dbReference>
<keyword evidence="2" id="KW-0012">Acyltransferase</keyword>
<name>A0ABR7HTM9_9FIRM</name>
<evidence type="ECO:0000256" key="2">
    <source>
        <dbReference type="ARBA" id="ARBA00023315"/>
    </source>
</evidence>
<dbReference type="InterPro" id="IPR000182">
    <property type="entry name" value="GNAT_dom"/>
</dbReference>
<dbReference type="PROSITE" id="PS51186">
    <property type="entry name" value="GNAT"/>
    <property type="match status" value="1"/>
</dbReference>
<evidence type="ECO:0000313" key="4">
    <source>
        <dbReference type="EMBL" id="MBC5730802.1"/>
    </source>
</evidence>
<keyword evidence="1" id="KW-0808">Transferase</keyword>
<protein>
    <submittedName>
        <fullName evidence="4">GNAT family N-acetyltransferase</fullName>
    </submittedName>
</protein>
<dbReference type="Proteomes" id="UP000660021">
    <property type="component" value="Unassembled WGS sequence"/>
</dbReference>
<comment type="caution">
    <text evidence="4">The sequence shown here is derived from an EMBL/GenBank/DDBJ whole genome shotgun (WGS) entry which is preliminary data.</text>
</comment>
<reference evidence="4 5" key="1">
    <citation type="submission" date="2020-08" db="EMBL/GenBank/DDBJ databases">
        <title>Genome public.</title>
        <authorList>
            <person name="Liu C."/>
            <person name="Sun Q."/>
        </authorList>
    </citation>
    <scope>NUCLEOTIDE SEQUENCE [LARGE SCALE GENOMIC DNA]</scope>
    <source>
        <strain evidence="4 5">New-38</strain>
    </source>
</reference>
<dbReference type="PANTHER" id="PTHR43877">
    <property type="entry name" value="AMINOALKYLPHOSPHONATE N-ACETYLTRANSFERASE-RELATED-RELATED"/>
    <property type="match status" value="1"/>
</dbReference>
<organism evidence="4 5">
    <name type="scientific">Pseudoflavonifractor hominis</name>
    <dbReference type="NCBI Taxonomy" id="2763059"/>
    <lineage>
        <taxon>Bacteria</taxon>
        <taxon>Bacillati</taxon>
        <taxon>Bacillota</taxon>
        <taxon>Clostridia</taxon>
        <taxon>Eubacteriales</taxon>
        <taxon>Oscillospiraceae</taxon>
        <taxon>Pseudoflavonifractor</taxon>
    </lineage>
</organism>